<name>A0A4Q7NEM8_9BURK</name>
<dbReference type="RefSeq" id="WP_124688896.1">
    <property type="nucleotide sequence ID" value="NZ_SGXC01000002.1"/>
</dbReference>
<gene>
    <name evidence="1" type="ORF">EV675_4224</name>
</gene>
<protein>
    <submittedName>
        <fullName evidence="1">Uncharacterized protein</fullName>
    </submittedName>
</protein>
<reference evidence="1 2" key="1">
    <citation type="submission" date="2019-02" db="EMBL/GenBank/DDBJ databases">
        <title>Genomic Encyclopedia of Type Strains, Phase IV (KMG-IV): sequencing the most valuable type-strain genomes for metagenomic binning, comparative biology and taxonomic classification.</title>
        <authorList>
            <person name="Goeker M."/>
        </authorList>
    </citation>
    <scope>NUCLEOTIDE SEQUENCE [LARGE SCALE GENOMIC DNA]</scope>
    <source>
        <strain evidence="1 2">K24</strain>
    </source>
</reference>
<proteinExistence type="predicted"/>
<dbReference type="EMBL" id="SGXC01000002">
    <property type="protein sequence ID" value="RZS81598.1"/>
    <property type="molecule type" value="Genomic_DNA"/>
</dbReference>
<accession>A0A4Q7NEM8</accession>
<sequence length="102" mass="11134">MAALHPYIRFLGSLPQFEIDHHAGTAIELRSGVVVAKYEGEKPHHQHCLALSWPGQPAGQPVLVSATKYVPLQVGEAIKLGAPRAELLEASRHIFVEAGVWH</sequence>
<dbReference type="AlphaFoldDB" id="A0A4Q7NEM8"/>
<evidence type="ECO:0000313" key="1">
    <source>
        <dbReference type="EMBL" id="RZS81598.1"/>
    </source>
</evidence>
<comment type="caution">
    <text evidence="1">The sequence shown here is derived from an EMBL/GenBank/DDBJ whole genome shotgun (WGS) entry which is preliminary data.</text>
</comment>
<dbReference type="OrthoDB" id="8685560at2"/>
<keyword evidence="2" id="KW-1185">Reference proteome</keyword>
<organism evidence="1 2">
    <name type="scientific">Pigmentiphaga kullae</name>
    <dbReference type="NCBI Taxonomy" id="151784"/>
    <lineage>
        <taxon>Bacteria</taxon>
        <taxon>Pseudomonadati</taxon>
        <taxon>Pseudomonadota</taxon>
        <taxon>Betaproteobacteria</taxon>
        <taxon>Burkholderiales</taxon>
        <taxon>Alcaligenaceae</taxon>
        <taxon>Pigmentiphaga</taxon>
    </lineage>
</organism>
<evidence type="ECO:0000313" key="2">
    <source>
        <dbReference type="Proteomes" id="UP000292445"/>
    </source>
</evidence>
<dbReference type="Proteomes" id="UP000292445">
    <property type="component" value="Unassembled WGS sequence"/>
</dbReference>